<proteinExistence type="predicted"/>
<accession>K8XPW3</accession>
<evidence type="ECO:0000256" key="1">
    <source>
        <dbReference type="SAM" id="MobiDB-lite"/>
    </source>
</evidence>
<sequence length="111" mass="11756">MERSADFLGHIADMSTPDLSKAPGRQIQDLRSKDGATASGPMQLRRCPPDAGEAHSGFAAPALAYDAIDDTTGSSEREIVDGFDRSVTSAVFDLESAYVEDGTFVFANGQV</sequence>
<gene>
    <name evidence="2" type="ORF">WSS_A29344</name>
</gene>
<organism evidence="2 3">
    <name type="scientific">Rhodococcus opacus M213</name>
    <dbReference type="NCBI Taxonomy" id="1129896"/>
    <lineage>
        <taxon>Bacteria</taxon>
        <taxon>Bacillati</taxon>
        <taxon>Actinomycetota</taxon>
        <taxon>Actinomycetes</taxon>
        <taxon>Mycobacteriales</taxon>
        <taxon>Nocardiaceae</taxon>
        <taxon>Rhodococcus</taxon>
    </lineage>
</organism>
<reference evidence="2 3" key="1">
    <citation type="journal article" date="2013" name="Genome Announc.">
        <title>Draft Genome Sequence of Rhodococcus opacus Strain M213 Shows a Diverse Catabolic Potential.</title>
        <authorList>
            <person name="Pathak A."/>
            <person name="Green S.J."/>
            <person name="Ogram A."/>
            <person name="Chauhan A."/>
        </authorList>
    </citation>
    <scope>NUCLEOTIDE SEQUENCE [LARGE SCALE GENOMIC DNA]</scope>
    <source>
        <strain evidence="2 3">M213</strain>
    </source>
</reference>
<protein>
    <submittedName>
        <fullName evidence="2">Uncharacterized protein</fullName>
    </submittedName>
</protein>
<evidence type="ECO:0000313" key="2">
    <source>
        <dbReference type="EMBL" id="EKT79075.1"/>
    </source>
</evidence>
<comment type="caution">
    <text evidence="2">The sequence shown here is derived from an EMBL/GenBank/DDBJ whole genome shotgun (WGS) entry which is preliminary data.</text>
</comment>
<name>K8XPW3_RHOOP</name>
<dbReference type="Proteomes" id="UP000005951">
    <property type="component" value="Unassembled WGS sequence"/>
</dbReference>
<feature type="region of interest" description="Disordered" evidence="1">
    <location>
        <begin position="1"/>
        <end position="25"/>
    </location>
</feature>
<dbReference type="AlphaFoldDB" id="K8XPW3"/>
<dbReference type="EMBL" id="AJYC02000090">
    <property type="protein sequence ID" value="EKT79075.1"/>
    <property type="molecule type" value="Genomic_DNA"/>
</dbReference>
<evidence type="ECO:0000313" key="3">
    <source>
        <dbReference type="Proteomes" id="UP000005951"/>
    </source>
</evidence>